<dbReference type="Gene3D" id="3.40.50.410">
    <property type="entry name" value="von Willebrand factor, type A domain"/>
    <property type="match status" value="1"/>
</dbReference>
<reference evidence="2 3" key="1">
    <citation type="submission" date="2020-09" db="EMBL/GenBank/DDBJ databases">
        <authorList>
            <person name="Yoon J.-W."/>
        </authorList>
    </citation>
    <scope>NUCLEOTIDE SEQUENCE [LARGE SCALE GENOMIC DNA]</scope>
    <source>
        <strain evidence="2 3">KMU-140</strain>
    </source>
</reference>
<gene>
    <name evidence="2" type="ORF">IB285_05950</name>
</gene>
<comment type="caution">
    <text evidence="2">The sequence shown here is derived from an EMBL/GenBank/DDBJ whole genome shotgun (WGS) entry which is preliminary data.</text>
</comment>
<keyword evidence="3" id="KW-1185">Reference proteome</keyword>
<dbReference type="EMBL" id="JACXLC010000001">
    <property type="protein sequence ID" value="MBD2841803.1"/>
    <property type="molecule type" value="Genomic_DNA"/>
</dbReference>
<dbReference type="Proteomes" id="UP000635384">
    <property type="component" value="Unassembled WGS sequence"/>
</dbReference>
<feature type="domain" description="Cobalamin biosynthesis protein CobT VWA" evidence="1">
    <location>
        <begin position="96"/>
        <end position="299"/>
    </location>
</feature>
<accession>A0ABR8KRV5</accession>
<dbReference type="RefSeq" id="WP_190787310.1">
    <property type="nucleotide sequence ID" value="NZ_JACXLC010000001.1"/>
</dbReference>
<organism evidence="2 3">
    <name type="scientific">Erythrobacter rubeus</name>
    <dbReference type="NCBI Taxonomy" id="2760803"/>
    <lineage>
        <taxon>Bacteria</taxon>
        <taxon>Pseudomonadati</taxon>
        <taxon>Pseudomonadota</taxon>
        <taxon>Alphaproteobacteria</taxon>
        <taxon>Sphingomonadales</taxon>
        <taxon>Erythrobacteraceae</taxon>
        <taxon>Erythrobacter/Porphyrobacter group</taxon>
        <taxon>Erythrobacter</taxon>
    </lineage>
</organism>
<dbReference type="PANTHER" id="PTHR41248:SF1">
    <property type="entry name" value="NORD PROTEIN"/>
    <property type="match status" value="1"/>
</dbReference>
<dbReference type="InterPro" id="IPR051928">
    <property type="entry name" value="NorD/CobT"/>
</dbReference>
<dbReference type="SUPFAM" id="SSF53300">
    <property type="entry name" value="vWA-like"/>
    <property type="match status" value="1"/>
</dbReference>
<dbReference type="PANTHER" id="PTHR41248">
    <property type="entry name" value="NORD PROTEIN"/>
    <property type="match status" value="1"/>
</dbReference>
<evidence type="ECO:0000313" key="2">
    <source>
        <dbReference type="EMBL" id="MBD2841803.1"/>
    </source>
</evidence>
<evidence type="ECO:0000313" key="3">
    <source>
        <dbReference type="Proteomes" id="UP000635384"/>
    </source>
</evidence>
<dbReference type="InterPro" id="IPR036465">
    <property type="entry name" value="vWFA_dom_sf"/>
</dbReference>
<dbReference type="Pfam" id="PF11775">
    <property type="entry name" value="CobT_C"/>
    <property type="match status" value="1"/>
</dbReference>
<evidence type="ECO:0000259" key="1">
    <source>
        <dbReference type="Pfam" id="PF11775"/>
    </source>
</evidence>
<proteinExistence type="predicted"/>
<name>A0ABR8KRV5_9SPHN</name>
<protein>
    <recommendedName>
        <fullName evidence="1">Cobalamin biosynthesis protein CobT VWA domain-containing protein</fullName>
    </recommendedName>
</protein>
<dbReference type="InterPro" id="IPR025861">
    <property type="entry name" value="CobT_VWA_dom"/>
</dbReference>
<sequence length="305" mass="34214">MTGFLIALVIGVSIVWLLRSIFSAKTEKDRPELSYSVFTTEYDIVCHGTEVDRLLEEHALNRAPARHLSEESNPDRIAVAKAARDRTCENLGSREHVDLSDTSILVMLDQSGSMAERMPQVSAQLAGCLEHLEICDARTSLVGFTTVGWHGGRSRQKWSSSGKRKYPGRLCDLLFVRHSDFDEPARKIDLEPMNLHNVLFENVDGEALAWACERLKEERREQKLLIVVSDGAPVDDSTLQANEPSFLWRHFLNTVQEIENDPEIAIAAIGLDYRVDSVYSHAISVDAENEVAAAVLSLMKELRVR</sequence>